<evidence type="ECO:0000313" key="3">
    <source>
        <dbReference type="Proteomes" id="UP000611762"/>
    </source>
</evidence>
<evidence type="ECO:0000313" key="2">
    <source>
        <dbReference type="EMBL" id="MBC8539759.1"/>
    </source>
</evidence>
<gene>
    <name evidence="2" type="ORF">H8698_02060</name>
</gene>
<dbReference type="RefSeq" id="WP_249310966.1">
    <property type="nucleotide sequence ID" value="NZ_JACRSU010000001.1"/>
</dbReference>
<organism evidence="2 3">
    <name type="scientific">Congzhengia minquanensis</name>
    <dbReference type="NCBI Taxonomy" id="2763657"/>
    <lineage>
        <taxon>Bacteria</taxon>
        <taxon>Bacillati</taxon>
        <taxon>Bacillota</taxon>
        <taxon>Clostridia</taxon>
        <taxon>Eubacteriales</taxon>
        <taxon>Oscillospiraceae</taxon>
        <taxon>Congzhengia</taxon>
    </lineage>
</organism>
<protein>
    <submittedName>
        <fullName evidence="2">Uncharacterized protein</fullName>
    </submittedName>
</protein>
<dbReference type="EMBL" id="JACRSU010000001">
    <property type="protein sequence ID" value="MBC8539759.1"/>
    <property type="molecule type" value="Genomic_DNA"/>
</dbReference>
<feature type="transmembrane region" description="Helical" evidence="1">
    <location>
        <begin position="97"/>
        <end position="118"/>
    </location>
</feature>
<keyword evidence="3" id="KW-1185">Reference proteome</keyword>
<keyword evidence="1" id="KW-0812">Transmembrane</keyword>
<reference evidence="2" key="1">
    <citation type="submission" date="2020-08" db="EMBL/GenBank/DDBJ databases">
        <title>Genome public.</title>
        <authorList>
            <person name="Liu C."/>
            <person name="Sun Q."/>
        </authorList>
    </citation>
    <scope>NUCLEOTIDE SEQUENCE</scope>
    <source>
        <strain evidence="2">H8</strain>
    </source>
</reference>
<evidence type="ECO:0000256" key="1">
    <source>
        <dbReference type="SAM" id="Phobius"/>
    </source>
</evidence>
<keyword evidence="1" id="KW-0472">Membrane</keyword>
<feature type="transmembrane region" description="Helical" evidence="1">
    <location>
        <begin position="6"/>
        <end position="25"/>
    </location>
</feature>
<feature type="transmembrane region" description="Helical" evidence="1">
    <location>
        <begin position="130"/>
        <end position="153"/>
    </location>
</feature>
<dbReference type="Proteomes" id="UP000611762">
    <property type="component" value="Unassembled WGS sequence"/>
</dbReference>
<proteinExistence type="predicted"/>
<accession>A0A926DM57</accession>
<comment type="caution">
    <text evidence="2">The sequence shown here is derived from an EMBL/GenBank/DDBJ whole genome shotgun (WGS) entry which is preliminary data.</text>
</comment>
<name>A0A926DM57_9FIRM</name>
<sequence>MTRKMAFSSIMTALTVVCLYGSVVLPTGKIALLAMTSLCVLVTQAECGTKFALIQFLASALIGSLLVPFKSQIVIFILFIGYYPIIKSHMERIGKRWLEWLVKILFFNAVLIVAYFTLKYFLLAYINFGTIFNIVLSHLIFVVIIAEIVFVLYDYMLSMLASYYINVVQKRLRINK</sequence>
<feature type="transmembrane region" description="Helical" evidence="1">
    <location>
        <begin position="60"/>
        <end position="85"/>
    </location>
</feature>
<keyword evidence="1" id="KW-1133">Transmembrane helix</keyword>
<dbReference type="AlphaFoldDB" id="A0A926DM57"/>